<evidence type="ECO:0000256" key="6">
    <source>
        <dbReference type="ARBA" id="ARBA00022448"/>
    </source>
</evidence>
<dbReference type="SUPFAM" id="SSF47473">
    <property type="entry name" value="EF-hand"/>
    <property type="match status" value="1"/>
</dbReference>
<dbReference type="InterPro" id="IPR002048">
    <property type="entry name" value="EF_hand_dom"/>
</dbReference>
<dbReference type="InterPro" id="IPR003915">
    <property type="entry name" value="PKD_2"/>
</dbReference>
<keyword evidence="11" id="KW-0107">Calcium channel</keyword>
<dbReference type="InterPro" id="IPR051223">
    <property type="entry name" value="Polycystin"/>
</dbReference>
<dbReference type="GO" id="GO:0060170">
    <property type="term" value="C:ciliary membrane"/>
    <property type="evidence" value="ECO:0007669"/>
    <property type="project" value="UniProtKB-SubCell"/>
</dbReference>
<keyword evidence="24 33" id="KW-0472">Membrane</keyword>
<keyword evidence="25" id="KW-1015">Disulfide bond</keyword>
<dbReference type="GO" id="GO:0030659">
    <property type="term" value="C:cytoplasmic vesicle membrane"/>
    <property type="evidence" value="ECO:0007669"/>
    <property type="project" value="UniProtKB-SubCell"/>
</dbReference>
<dbReference type="GO" id="GO:0001946">
    <property type="term" value="P:lymphangiogenesis"/>
    <property type="evidence" value="ECO:0007669"/>
    <property type="project" value="Ensembl"/>
</dbReference>
<feature type="transmembrane region" description="Helical" evidence="33">
    <location>
        <begin position="263"/>
        <end position="281"/>
    </location>
</feature>
<dbReference type="Pfam" id="PF18109">
    <property type="entry name" value="Fer4_24"/>
    <property type="match status" value="1"/>
</dbReference>
<dbReference type="GO" id="GO:0072114">
    <property type="term" value="P:pronephros morphogenesis"/>
    <property type="evidence" value="ECO:0007669"/>
    <property type="project" value="Ensembl"/>
</dbReference>
<evidence type="ECO:0000256" key="13">
    <source>
        <dbReference type="ARBA" id="ARBA00022723"/>
    </source>
</evidence>
<dbReference type="GO" id="GO:0005267">
    <property type="term" value="F:potassium channel activity"/>
    <property type="evidence" value="ECO:0007669"/>
    <property type="project" value="UniProtKB-KW"/>
</dbReference>
<dbReference type="PROSITE" id="PS50222">
    <property type="entry name" value="EF_HAND_2"/>
    <property type="match status" value="1"/>
</dbReference>
<proteinExistence type="inferred from homology"/>
<keyword evidence="14" id="KW-0677">Repeat</keyword>
<evidence type="ECO:0000256" key="28">
    <source>
        <dbReference type="ARBA" id="ARBA00023303"/>
    </source>
</evidence>
<keyword evidence="7" id="KW-1003">Cell membrane</keyword>
<dbReference type="GO" id="GO:0002244">
    <property type="term" value="P:hematopoietic progenitor cell differentiation"/>
    <property type="evidence" value="ECO:0007669"/>
    <property type="project" value="Ensembl"/>
</dbReference>
<dbReference type="GO" id="GO:0097704">
    <property type="term" value="P:cellular response to oscillatory fluid shear stress"/>
    <property type="evidence" value="ECO:0007669"/>
    <property type="project" value="Ensembl"/>
</dbReference>
<keyword evidence="36" id="KW-1185">Reference proteome</keyword>
<dbReference type="GO" id="GO:0009953">
    <property type="term" value="P:dorsal/ventral pattern formation"/>
    <property type="evidence" value="ECO:0007669"/>
    <property type="project" value="Ensembl"/>
</dbReference>
<dbReference type="FunFam" id="1.20.120.350:FF:000080">
    <property type="entry name" value="Polycystic kidney disease 2"/>
    <property type="match status" value="1"/>
</dbReference>
<name>A0A3P8X1G5_CYNSE</name>
<dbReference type="InParanoid" id="A0A3P8X1G5"/>
<evidence type="ECO:0000256" key="7">
    <source>
        <dbReference type="ARBA" id="ARBA00022475"/>
    </source>
</evidence>
<evidence type="ECO:0000256" key="25">
    <source>
        <dbReference type="ARBA" id="ARBA00023157"/>
    </source>
</evidence>
<dbReference type="GO" id="GO:0001947">
    <property type="term" value="P:heart looping"/>
    <property type="evidence" value="ECO:0007669"/>
    <property type="project" value="Ensembl"/>
</dbReference>
<protein>
    <recommendedName>
        <fullName evidence="30">Polycystin-2</fullName>
    </recommendedName>
    <alternativeName>
        <fullName evidence="31">Polycystic kidney disease 2 protein homolog</fullName>
    </alternativeName>
</protein>
<keyword evidence="16" id="KW-0631">Potassium channel</keyword>
<dbReference type="GO" id="GO:0051209">
    <property type="term" value="P:release of sequestered calcium ion into cytosol"/>
    <property type="evidence" value="ECO:0007669"/>
    <property type="project" value="TreeGrafter"/>
</dbReference>
<keyword evidence="20 33" id="KW-1133">Transmembrane helix</keyword>
<dbReference type="Gene3D" id="1.20.120.350">
    <property type="entry name" value="Voltage-gated potassium channels. Chain C"/>
    <property type="match status" value="1"/>
</dbReference>
<feature type="transmembrane region" description="Helical" evidence="33">
    <location>
        <begin position="223"/>
        <end position="243"/>
    </location>
</feature>
<evidence type="ECO:0000256" key="12">
    <source>
        <dbReference type="ARBA" id="ARBA00022692"/>
    </source>
</evidence>
<evidence type="ECO:0000256" key="22">
    <source>
        <dbReference type="ARBA" id="ARBA00023065"/>
    </source>
</evidence>
<evidence type="ECO:0000256" key="31">
    <source>
        <dbReference type="ARBA" id="ARBA00075406"/>
    </source>
</evidence>
<dbReference type="GO" id="GO:0072019">
    <property type="term" value="P:proximal convoluted tubule development"/>
    <property type="evidence" value="ECO:0007669"/>
    <property type="project" value="Ensembl"/>
</dbReference>
<dbReference type="GO" id="GO:0005509">
    <property type="term" value="F:calcium ion binding"/>
    <property type="evidence" value="ECO:0007669"/>
    <property type="project" value="InterPro"/>
</dbReference>
<keyword evidence="28" id="KW-0407">Ion channel</keyword>
<evidence type="ECO:0000256" key="4">
    <source>
        <dbReference type="ARBA" id="ARBA00004477"/>
    </source>
</evidence>
<evidence type="ECO:0000256" key="17">
    <source>
        <dbReference type="ARBA" id="ARBA00022837"/>
    </source>
</evidence>
<dbReference type="GO" id="GO:0005245">
    <property type="term" value="F:voltage-gated calcium channel activity"/>
    <property type="evidence" value="ECO:0007669"/>
    <property type="project" value="TreeGrafter"/>
</dbReference>
<keyword evidence="27" id="KW-0966">Cell projection</keyword>
<evidence type="ECO:0000256" key="21">
    <source>
        <dbReference type="ARBA" id="ARBA00023054"/>
    </source>
</evidence>
<keyword evidence="18" id="KW-0851">Voltage-gated channel</keyword>
<dbReference type="STRING" id="244447.ENSCSEP00000032829"/>
<feature type="region of interest" description="Disordered" evidence="32">
    <location>
        <begin position="525"/>
        <end position="589"/>
    </location>
</feature>
<dbReference type="InterPro" id="IPR046791">
    <property type="entry name" value="Polycystin_dom"/>
</dbReference>
<accession>A0A3P8X1G5</accession>
<keyword evidence="6" id="KW-0813">Transport</keyword>
<keyword evidence="21" id="KW-0175">Coiled coil</keyword>
<keyword evidence="12 33" id="KW-0812">Transmembrane</keyword>
<evidence type="ECO:0000256" key="33">
    <source>
        <dbReference type="SAM" id="Phobius"/>
    </source>
</evidence>
<feature type="compositionally biased region" description="Polar residues" evidence="32">
    <location>
        <begin position="552"/>
        <end position="562"/>
    </location>
</feature>
<evidence type="ECO:0000256" key="9">
    <source>
        <dbReference type="ARBA" id="ARBA00022553"/>
    </source>
</evidence>
<dbReference type="PANTHER" id="PTHR10877">
    <property type="entry name" value="POLYCYSTIN FAMILY MEMBER"/>
    <property type="match status" value="1"/>
</dbReference>
<keyword evidence="15" id="KW-0256">Endoplasmic reticulum</keyword>
<dbReference type="Pfam" id="PF20519">
    <property type="entry name" value="Polycystin_dom"/>
    <property type="match status" value="1"/>
</dbReference>
<keyword evidence="19" id="KW-0630">Potassium</keyword>
<evidence type="ECO:0000256" key="19">
    <source>
        <dbReference type="ARBA" id="ARBA00022958"/>
    </source>
</evidence>
<comment type="subcellular location">
    <subcellularLocation>
        <location evidence="2">Basolateral cell membrane</location>
    </subcellularLocation>
    <subcellularLocation>
        <location evidence="3">Cell projection</location>
        <location evidence="3">Cilium membrane</location>
        <topology evidence="3">Multi-pass membrane protein</topology>
    </subcellularLocation>
    <subcellularLocation>
        <location evidence="1">Cytoplasmic vesicle membrane</location>
    </subcellularLocation>
    <subcellularLocation>
        <location evidence="4">Endoplasmic reticulum membrane</location>
        <topology evidence="4">Multi-pass membrane protein</topology>
    </subcellularLocation>
</comment>
<dbReference type="PRINTS" id="PR01433">
    <property type="entry name" value="POLYCYSTIN2"/>
</dbReference>
<evidence type="ECO:0000256" key="26">
    <source>
        <dbReference type="ARBA" id="ARBA00023180"/>
    </source>
</evidence>
<dbReference type="InterPro" id="IPR011992">
    <property type="entry name" value="EF-hand-dom_pair"/>
</dbReference>
<evidence type="ECO:0000256" key="15">
    <source>
        <dbReference type="ARBA" id="ARBA00022824"/>
    </source>
</evidence>
<evidence type="ECO:0000256" key="29">
    <source>
        <dbReference type="ARBA" id="ARBA00023329"/>
    </source>
</evidence>
<dbReference type="GO" id="GO:0050982">
    <property type="term" value="P:detection of mechanical stimulus"/>
    <property type="evidence" value="ECO:0007669"/>
    <property type="project" value="TreeGrafter"/>
</dbReference>
<dbReference type="GO" id="GO:0065003">
    <property type="term" value="P:protein-containing complex assembly"/>
    <property type="evidence" value="ECO:0007669"/>
    <property type="project" value="Ensembl"/>
</dbReference>
<evidence type="ECO:0000259" key="34">
    <source>
        <dbReference type="PROSITE" id="PS50222"/>
    </source>
</evidence>
<reference evidence="35" key="2">
    <citation type="submission" date="2025-08" db="UniProtKB">
        <authorList>
            <consortium name="Ensembl"/>
        </authorList>
    </citation>
    <scope>IDENTIFICATION</scope>
</reference>
<comment type="similarity">
    <text evidence="5">Belongs to the polycystin family.</text>
</comment>
<keyword evidence="17" id="KW-0106">Calcium</keyword>
<dbReference type="GO" id="GO:0007219">
    <property type="term" value="P:Notch signaling pathway"/>
    <property type="evidence" value="ECO:0007669"/>
    <property type="project" value="Ensembl"/>
</dbReference>
<dbReference type="GO" id="GO:0003171">
    <property type="term" value="P:atrioventricular valve development"/>
    <property type="evidence" value="ECO:0007669"/>
    <property type="project" value="Ensembl"/>
</dbReference>
<evidence type="ECO:0000313" key="36">
    <source>
        <dbReference type="Proteomes" id="UP000265120"/>
    </source>
</evidence>
<dbReference type="Ensembl" id="ENSCSET00000033253.1">
    <property type="protein sequence ID" value="ENSCSEP00000032829.1"/>
    <property type="gene ID" value="ENSCSEG00000021079.1"/>
</dbReference>
<dbReference type="GeneTree" id="ENSGT00940000159025"/>
<evidence type="ECO:0000256" key="14">
    <source>
        <dbReference type="ARBA" id="ARBA00022737"/>
    </source>
</evidence>
<dbReference type="Gene3D" id="1.10.238.10">
    <property type="entry name" value="EF-hand"/>
    <property type="match status" value="1"/>
</dbReference>
<reference evidence="35" key="3">
    <citation type="submission" date="2025-09" db="UniProtKB">
        <authorList>
            <consortium name="Ensembl"/>
        </authorList>
    </citation>
    <scope>IDENTIFICATION</scope>
</reference>
<evidence type="ECO:0000256" key="2">
    <source>
        <dbReference type="ARBA" id="ARBA00004187"/>
    </source>
</evidence>
<keyword evidence="29" id="KW-0968">Cytoplasmic vesicle</keyword>
<dbReference type="SUPFAM" id="SSF81324">
    <property type="entry name" value="Voltage-gated potassium channels"/>
    <property type="match status" value="1"/>
</dbReference>
<dbReference type="GO" id="GO:0051371">
    <property type="term" value="F:muscle alpha-actinin binding"/>
    <property type="evidence" value="ECO:0007669"/>
    <property type="project" value="TreeGrafter"/>
</dbReference>
<dbReference type="GO" id="GO:0005102">
    <property type="term" value="F:signaling receptor binding"/>
    <property type="evidence" value="ECO:0007669"/>
    <property type="project" value="TreeGrafter"/>
</dbReference>
<evidence type="ECO:0000256" key="5">
    <source>
        <dbReference type="ARBA" id="ARBA00007200"/>
    </source>
</evidence>
<keyword evidence="23" id="KW-0969">Cilium</keyword>
<dbReference type="Gene3D" id="1.20.5.340">
    <property type="match status" value="1"/>
</dbReference>
<keyword evidence="9" id="KW-0597">Phosphoprotein</keyword>
<dbReference type="PANTHER" id="PTHR10877:SF114">
    <property type="entry name" value="POLYCYSTIN-2"/>
    <property type="match status" value="1"/>
</dbReference>
<evidence type="ECO:0000256" key="8">
    <source>
        <dbReference type="ARBA" id="ARBA00022538"/>
    </source>
</evidence>
<reference evidence="35 36" key="1">
    <citation type="journal article" date="2014" name="Nat. Genet.">
        <title>Whole-genome sequence of a flatfish provides insights into ZW sex chromosome evolution and adaptation to a benthic lifestyle.</title>
        <authorList>
            <person name="Chen S."/>
            <person name="Zhang G."/>
            <person name="Shao C."/>
            <person name="Huang Q."/>
            <person name="Liu G."/>
            <person name="Zhang P."/>
            <person name="Song W."/>
            <person name="An N."/>
            <person name="Chalopin D."/>
            <person name="Volff J.N."/>
            <person name="Hong Y."/>
            <person name="Li Q."/>
            <person name="Sha Z."/>
            <person name="Zhou H."/>
            <person name="Xie M."/>
            <person name="Yu Q."/>
            <person name="Liu Y."/>
            <person name="Xiang H."/>
            <person name="Wang N."/>
            <person name="Wu K."/>
            <person name="Yang C."/>
            <person name="Zhou Q."/>
            <person name="Liao X."/>
            <person name="Yang L."/>
            <person name="Hu Q."/>
            <person name="Zhang J."/>
            <person name="Meng L."/>
            <person name="Jin L."/>
            <person name="Tian Y."/>
            <person name="Lian J."/>
            <person name="Yang J."/>
            <person name="Miao G."/>
            <person name="Liu S."/>
            <person name="Liang Z."/>
            <person name="Yan F."/>
            <person name="Li Y."/>
            <person name="Sun B."/>
            <person name="Zhang H."/>
            <person name="Zhang J."/>
            <person name="Zhu Y."/>
            <person name="Du M."/>
            <person name="Zhao Y."/>
            <person name="Schartl M."/>
            <person name="Tang Q."/>
            <person name="Wang J."/>
        </authorList>
    </citation>
    <scope>NUCLEOTIDE SEQUENCE</scope>
</reference>
<feature type="compositionally biased region" description="Polar residues" evidence="32">
    <location>
        <begin position="1"/>
        <end position="13"/>
    </location>
</feature>
<dbReference type="GO" id="GO:0003173">
    <property type="term" value="P:ventriculo bulbo valve development"/>
    <property type="evidence" value="ECO:0007669"/>
    <property type="project" value="Ensembl"/>
</dbReference>
<evidence type="ECO:0000256" key="27">
    <source>
        <dbReference type="ARBA" id="ARBA00023273"/>
    </source>
</evidence>
<keyword evidence="8" id="KW-0633">Potassium transport</keyword>
<evidence type="ECO:0000256" key="1">
    <source>
        <dbReference type="ARBA" id="ARBA00004156"/>
    </source>
</evidence>
<dbReference type="InterPro" id="IPR013122">
    <property type="entry name" value="PKD1_2_channel"/>
</dbReference>
<dbReference type="GO" id="GO:0005248">
    <property type="term" value="F:voltage-gated sodium channel activity"/>
    <property type="evidence" value="ECO:0007669"/>
    <property type="project" value="TreeGrafter"/>
</dbReference>
<evidence type="ECO:0000256" key="16">
    <source>
        <dbReference type="ARBA" id="ARBA00022826"/>
    </source>
</evidence>
<feature type="compositionally biased region" description="Polar residues" evidence="32">
    <location>
        <begin position="676"/>
        <end position="689"/>
    </location>
</feature>
<keyword evidence="22" id="KW-0406">Ion transport</keyword>
<evidence type="ECO:0000313" key="35">
    <source>
        <dbReference type="Ensembl" id="ENSCSEP00000032829.1"/>
    </source>
</evidence>
<feature type="transmembrane region" description="Helical" evidence="33">
    <location>
        <begin position="352"/>
        <end position="374"/>
    </location>
</feature>
<feature type="transmembrane region" description="Helical" evidence="33">
    <location>
        <begin position="313"/>
        <end position="332"/>
    </location>
</feature>
<evidence type="ECO:0000256" key="24">
    <source>
        <dbReference type="ARBA" id="ARBA00023136"/>
    </source>
</evidence>
<dbReference type="OMA" id="FGTQNMF"/>
<keyword evidence="13" id="KW-0479">Metal-binding</keyword>
<dbReference type="GO" id="GO:0060271">
    <property type="term" value="P:cilium assembly"/>
    <property type="evidence" value="ECO:0007669"/>
    <property type="project" value="Ensembl"/>
</dbReference>
<dbReference type="FunCoup" id="A0A3P8X1G5">
    <property type="interactions" value="278"/>
</dbReference>
<evidence type="ECO:0000256" key="18">
    <source>
        <dbReference type="ARBA" id="ARBA00022882"/>
    </source>
</evidence>
<sequence>MSSSRVRPQQQQLPLKLDSSEGIEMENIQHQEPGLGGVTTGTPSPPSRQAWSRDNPVFEPEDEIMEADWPPASPGRRSVSTASSGGCSSGLGSYSGGASSPHIPRGGVYPSPTLDGQQQERRNHRGCMKQILQKIRSEQLFVFGKDLSRTREESAVQLRFLKDHLWLDRGTRAVFLDFSVYNGNINLFCIISGPVLVQFPATGGVVTSWQFQSVRLVRYISSWDYFVALCEVAFCIFVLYYVVEEVLEIRIHRLHYFKNLWNCLDVLILALSVTAILMNIARTAMVGSRLKGLLENDRSHPSFESLANLQVQFNHVAAVIVFFSWFKLFKFINFNKTMSQLSNTMSRCAKDLVGFAIMFFIIFLAYAQLAYLVFGTQVSDFSTFQASIYTQFRIILGDFEFSEIVEANSVLGPIYYTTFVFFIFFILMNMFLAIINDTYTEVKDDMSQQRSEMEMTDLIKKGCNKALMKLRLKKTTVDEISDGTRQAAGKLNFDELRQDLKGKGHTDAEIQAIFAKYDHDGDQELTEHDHQQMRDDLEKEREDLDLERNSLARPSSGRSFPRTQDDSEEDDDEDSGHSSRRRGSSSGGVSYEEFQVLVRRVDRMEHSIGSIVSKIDAVIVKLETMERTKIKRRDVLSRLLDGVVEDERLGRESDAHREQMERLVREELERWESDDMGSQVSHPQMSTVTGPRPRPSSSLSTEGLESSPNGGGHM</sequence>
<feature type="compositionally biased region" description="Low complexity" evidence="32">
    <location>
        <begin position="696"/>
        <end position="707"/>
    </location>
</feature>
<dbReference type="GO" id="GO:0032965">
    <property type="term" value="P:regulation of collagen biosynthetic process"/>
    <property type="evidence" value="ECO:0007669"/>
    <property type="project" value="Ensembl"/>
</dbReference>
<dbReference type="FunFam" id="1.10.287.70:FF:000055">
    <property type="entry name" value="Polycystic kidney disease 2-like 1"/>
    <property type="match status" value="1"/>
</dbReference>
<organism evidence="35 36">
    <name type="scientific">Cynoglossus semilaevis</name>
    <name type="common">Tongue sole</name>
    <dbReference type="NCBI Taxonomy" id="244447"/>
    <lineage>
        <taxon>Eukaryota</taxon>
        <taxon>Metazoa</taxon>
        <taxon>Chordata</taxon>
        <taxon>Craniata</taxon>
        <taxon>Vertebrata</taxon>
        <taxon>Euteleostomi</taxon>
        <taxon>Actinopterygii</taxon>
        <taxon>Neopterygii</taxon>
        <taxon>Teleostei</taxon>
        <taxon>Neoteleostei</taxon>
        <taxon>Acanthomorphata</taxon>
        <taxon>Carangaria</taxon>
        <taxon>Pleuronectiformes</taxon>
        <taxon>Pleuronectoidei</taxon>
        <taxon>Cynoglossidae</taxon>
        <taxon>Cynoglossinae</taxon>
        <taxon>Cynoglossus</taxon>
    </lineage>
</organism>
<dbReference type="GO" id="GO:0034702">
    <property type="term" value="C:monoatomic ion channel complex"/>
    <property type="evidence" value="ECO:0007669"/>
    <property type="project" value="UniProtKB-KW"/>
</dbReference>
<dbReference type="Proteomes" id="UP000265120">
    <property type="component" value="Chromosome 9"/>
</dbReference>
<dbReference type="GO" id="GO:0070121">
    <property type="term" value="P:Kupffer's vesicle development"/>
    <property type="evidence" value="ECO:0007669"/>
    <property type="project" value="Ensembl"/>
</dbReference>
<feature type="transmembrane region" description="Helical" evidence="33">
    <location>
        <begin position="414"/>
        <end position="435"/>
    </location>
</feature>
<evidence type="ECO:0000256" key="11">
    <source>
        <dbReference type="ARBA" id="ARBA00022673"/>
    </source>
</evidence>
<dbReference type="GO" id="GO:0005789">
    <property type="term" value="C:endoplasmic reticulum membrane"/>
    <property type="evidence" value="ECO:0007669"/>
    <property type="project" value="UniProtKB-SubCell"/>
</dbReference>
<evidence type="ECO:0000256" key="20">
    <source>
        <dbReference type="ARBA" id="ARBA00022989"/>
    </source>
</evidence>
<feature type="compositionally biased region" description="Basic and acidic residues" evidence="32">
    <location>
        <begin position="525"/>
        <end position="550"/>
    </location>
</feature>
<dbReference type="GO" id="GO:0016323">
    <property type="term" value="C:basolateral plasma membrane"/>
    <property type="evidence" value="ECO:0007669"/>
    <property type="project" value="UniProtKB-SubCell"/>
</dbReference>
<evidence type="ECO:0000256" key="10">
    <source>
        <dbReference type="ARBA" id="ARBA00022568"/>
    </source>
</evidence>
<keyword evidence="26" id="KW-0325">Glycoprotein</keyword>
<dbReference type="InterPro" id="IPR027359">
    <property type="entry name" value="Volt_channel_dom_sf"/>
</dbReference>
<dbReference type="GO" id="GO:0010882">
    <property type="term" value="P:regulation of cardiac muscle contraction by calcium ion signaling"/>
    <property type="evidence" value="ECO:0007669"/>
    <property type="project" value="Ensembl"/>
</dbReference>
<dbReference type="GO" id="GO:0051284">
    <property type="term" value="P:positive regulation of sequestering of calcium ion"/>
    <property type="evidence" value="ECO:0007669"/>
    <property type="project" value="Ensembl"/>
</dbReference>
<evidence type="ECO:0000256" key="3">
    <source>
        <dbReference type="ARBA" id="ARBA00004272"/>
    </source>
</evidence>
<feature type="region of interest" description="Disordered" evidence="32">
    <location>
        <begin position="1"/>
        <end position="123"/>
    </location>
</feature>
<evidence type="ECO:0000256" key="32">
    <source>
        <dbReference type="SAM" id="MobiDB-lite"/>
    </source>
</evidence>
<evidence type="ECO:0000256" key="30">
    <source>
        <dbReference type="ARBA" id="ARBA00040113"/>
    </source>
</evidence>
<evidence type="ECO:0000256" key="23">
    <source>
        <dbReference type="ARBA" id="ARBA00023069"/>
    </source>
</evidence>
<feature type="domain" description="EF-hand" evidence="34">
    <location>
        <begin position="505"/>
        <end position="540"/>
    </location>
</feature>
<dbReference type="AlphaFoldDB" id="A0A3P8X1G5"/>
<keyword evidence="10" id="KW-0109">Calcium transport</keyword>
<dbReference type="FunFam" id="1.20.5.340:FF:000020">
    <property type="entry name" value="polycystin-2 isoform X1"/>
    <property type="match status" value="1"/>
</dbReference>
<dbReference type="Pfam" id="PF08016">
    <property type="entry name" value="PKD_channel"/>
    <property type="match status" value="1"/>
</dbReference>
<dbReference type="Gene3D" id="1.10.287.70">
    <property type="match status" value="1"/>
</dbReference>
<dbReference type="GO" id="GO:0003146">
    <property type="term" value="P:heart jogging"/>
    <property type="evidence" value="ECO:0007669"/>
    <property type="project" value="Ensembl"/>
</dbReference>
<dbReference type="FunFam" id="1.10.238.10:FF:000228">
    <property type="entry name" value="polycystin-2 isoform X1"/>
    <property type="match status" value="1"/>
</dbReference>
<feature type="region of interest" description="Disordered" evidence="32">
    <location>
        <begin position="670"/>
        <end position="714"/>
    </location>
</feature>